<protein>
    <submittedName>
        <fullName evidence="1">Uncharacterized protein</fullName>
    </submittedName>
</protein>
<organism evidence="1 2">
    <name type="scientific">Flagellimonas olearia</name>
    <dbReference type="NCBI Taxonomy" id="552546"/>
    <lineage>
        <taxon>Bacteria</taxon>
        <taxon>Pseudomonadati</taxon>
        <taxon>Bacteroidota</taxon>
        <taxon>Flavobacteriia</taxon>
        <taxon>Flavobacteriales</taxon>
        <taxon>Flavobacteriaceae</taxon>
        <taxon>Flagellimonas</taxon>
    </lineage>
</organism>
<reference evidence="1 2" key="1">
    <citation type="submission" date="2014-04" db="EMBL/GenBank/DDBJ databases">
        <title>Whole genome of Muricauda olearia.</title>
        <authorList>
            <person name="Zhang X.-H."/>
            <person name="Tang K."/>
        </authorList>
    </citation>
    <scope>NUCLEOTIDE SEQUENCE [LARGE SCALE GENOMIC DNA]</scope>
    <source>
        <strain evidence="1 2">Th120</strain>
    </source>
</reference>
<sequence length="138" mass="16641">MDVKVDLTHTKQNRQINDLRNRLEGVGWKIGNEVERVFKGKPKWRTNDKTPNLIYSWSIRRNPSYNSIWLDFIAWWNYRTYEIDIHNCSHCQIRGQGIQLDFPKDKSLGNDRGMLDWKNKLDDFLNRLNEIEVQYMKP</sequence>
<evidence type="ECO:0000313" key="2">
    <source>
        <dbReference type="Proteomes" id="UP000290261"/>
    </source>
</evidence>
<dbReference type="EMBL" id="JJMP01000003">
    <property type="protein sequence ID" value="RYC51809.1"/>
    <property type="molecule type" value="Genomic_DNA"/>
</dbReference>
<keyword evidence="2" id="KW-1185">Reference proteome</keyword>
<dbReference type="Proteomes" id="UP000290261">
    <property type="component" value="Unassembled WGS sequence"/>
</dbReference>
<gene>
    <name evidence="1" type="ORF">DN53_07930</name>
</gene>
<comment type="caution">
    <text evidence="1">The sequence shown here is derived from an EMBL/GenBank/DDBJ whole genome shotgun (WGS) entry which is preliminary data.</text>
</comment>
<proteinExistence type="predicted"/>
<dbReference type="AlphaFoldDB" id="A0A444VM46"/>
<name>A0A444VM46_9FLAO</name>
<accession>A0A444VM46</accession>
<evidence type="ECO:0000313" key="1">
    <source>
        <dbReference type="EMBL" id="RYC51809.1"/>
    </source>
</evidence>